<reference evidence="2" key="1">
    <citation type="journal article" date="2023" name="Front. Plant Sci.">
        <title>Chromosomal-level genome assembly of Melastoma candidum provides insights into trichome evolution.</title>
        <authorList>
            <person name="Zhong Y."/>
            <person name="Wu W."/>
            <person name="Sun C."/>
            <person name="Zou P."/>
            <person name="Liu Y."/>
            <person name="Dai S."/>
            <person name="Zhou R."/>
        </authorList>
    </citation>
    <scope>NUCLEOTIDE SEQUENCE [LARGE SCALE GENOMIC DNA]</scope>
</reference>
<dbReference type="EMBL" id="CM042882">
    <property type="protein sequence ID" value="KAI4382277.1"/>
    <property type="molecule type" value="Genomic_DNA"/>
</dbReference>
<accession>A0ACB9RV14</accession>
<organism evidence="1 2">
    <name type="scientific">Melastoma candidum</name>
    <dbReference type="NCBI Taxonomy" id="119954"/>
    <lineage>
        <taxon>Eukaryota</taxon>
        <taxon>Viridiplantae</taxon>
        <taxon>Streptophyta</taxon>
        <taxon>Embryophyta</taxon>
        <taxon>Tracheophyta</taxon>
        <taxon>Spermatophyta</taxon>
        <taxon>Magnoliopsida</taxon>
        <taxon>eudicotyledons</taxon>
        <taxon>Gunneridae</taxon>
        <taxon>Pentapetalae</taxon>
        <taxon>rosids</taxon>
        <taxon>malvids</taxon>
        <taxon>Myrtales</taxon>
        <taxon>Melastomataceae</taxon>
        <taxon>Melastomatoideae</taxon>
        <taxon>Melastomateae</taxon>
        <taxon>Melastoma</taxon>
    </lineage>
</organism>
<keyword evidence="2" id="KW-1185">Reference proteome</keyword>
<protein>
    <submittedName>
        <fullName evidence="1">Uncharacterized protein</fullName>
    </submittedName>
</protein>
<name>A0ACB9RV14_9MYRT</name>
<dbReference type="Proteomes" id="UP001057402">
    <property type="component" value="Chromosome 3"/>
</dbReference>
<sequence>MPNTKSGHGLRRTWSVEDRSGGRSSRGRSMAGKASSFHGQSMAESPEAYTARLQRPKTVPDIRRGMGERVEIRDEKPRLLTKLLLNVTIQGSVGAVHVVMRPELTVGDLITAAVEQYVKEGRRPMVPGKDPVLFDLHYSQFSLESLNRGEKLMNLGSRNFFLCHGRKTGGCTNTRVPHGNRATDPTSLCSNEAEKAGFNWLKFMDPFNAIGRN</sequence>
<evidence type="ECO:0000313" key="1">
    <source>
        <dbReference type="EMBL" id="KAI4382277.1"/>
    </source>
</evidence>
<evidence type="ECO:0000313" key="2">
    <source>
        <dbReference type="Proteomes" id="UP001057402"/>
    </source>
</evidence>
<gene>
    <name evidence="1" type="ORF">MLD38_008258</name>
</gene>
<comment type="caution">
    <text evidence="1">The sequence shown here is derived from an EMBL/GenBank/DDBJ whole genome shotgun (WGS) entry which is preliminary data.</text>
</comment>
<proteinExistence type="predicted"/>